<sequence>MPPHARRMVPPAPWQSDGDAARHHPCRSMFRAPKPGDASKPTAPGSRPSTGTRPPSATASAAPPPSAALLSAPARPAGLRVRRAAITLSPRASAPPPSALPPPSREVRPARARAPRTSASAPVPPRRTIPSAAPLFIAPLPPALVKGPAIRRAPNADGPGTTGSPPCSPARRRIEFGGAAQPRLHFLDVPVLYTNSVALSSAFRLPWRVHPRRNARKPLPGEDR</sequence>
<organism evidence="2 3">
    <name type="scientific">Sphingomonas mucosissima</name>
    <dbReference type="NCBI Taxonomy" id="370959"/>
    <lineage>
        <taxon>Bacteria</taxon>
        <taxon>Pseudomonadati</taxon>
        <taxon>Pseudomonadota</taxon>
        <taxon>Alphaproteobacteria</taxon>
        <taxon>Sphingomonadales</taxon>
        <taxon>Sphingomonadaceae</taxon>
        <taxon>Sphingomonas</taxon>
    </lineage>
</organism>
<comment type="caution">
    <text evidence="2">The sequence shown here is derived from an EMBL/GenBank/DDBJ whole genome shotgun (WGS) entry which is preliminary data.</text>
</comment>
<reference evidence="2 3" key="1">
    <citation type="submission" date="2017-03" db="EMBL/GenBank/DDBJ databases">
        <title>Genome sequence of Sphingomonas mucosissima DSM 17494.</title>
        <authorList>
            <person name="Poehlein A."/>
            <person name="Wuebbeler J.H."/>
            <person name="Steinbuechel A."/>
            <person name="Daniel R."/>
        </authorList>
    </citation>
    <scope>NUCLEOTIDE SEQUENCE [LARGE SCALE GENOMIC DNA]</scope>
    <source>
        <strain evidence="2 3">DSM 17494</strain>
    </source>
</reference>
<feature type="compositionally biased region" description="Low complexity" evidence="1">
    <location>
        <begin position="44"/>
        <end position="79"/>
    </location>
</feature>
<feature type="compositionally biased region" description="Pro residues" evidence="1">
    <location>
        <begin position="93"/>
        <end position="104"/>
    </location>
</feature>
<protein>
    <submittedName>
        <fullName evidence="2">Uncharacterized protein</fullName>
    </submittedName>
</protein>
<evidence type="ECO:0000313" key="2">
    <source>
        <dbReference type="EMBL" id="OWK28923.1"/>
    </source>
</evidence>
<evidence type="ECO:0000256" key="1">
    <source>
        <dbReference type="SAM" id="MobiDB-lite"/>
    </source>
</evidence>
<evidence type="ECO:0000313" key="3">
    <source>
        <dbReference type="Proteomes" id="UP000197783"/>
    </source>
</evidence>
<dbReference type="AlphaFoldDB" id="A0A245ZGR5"/>
<keyword evidence="3" id="KW-1185">Reference proteome</keyword>
<proteinExistence type="predicted"/>
<gene>
    <name evidence="2" type="ORF">SPMU_24480</name>
</gene>
<dbReference type="EMBL" id="NBBJ01000004">
    <property type="protein sequence ID" value="OWK28923.1"/>
    <property type="molecule type" value="Genomic_DNA"/>
</dbReference>
<name>A0A245ZGR5_9SPHN</name>
<feature type="region of interest" description="Disordered" evidence="1">
    <location>
        <begin position="1"/>
        <end position="128"/>
    </location>
</feature>
<accession>A0A245ZGR5</accession>
<dbReference type="Proteomes" id="UP000197783">
    <property type="component" value="Unassembled WGS sequence"/>
</dbReference>